<dbReference type="InterPro" id="IPR002110">
    <property type="entry name" value="Ankyrin_rpt"/>
</dbReference>
<dbReference type="InterPro" id="IPR051616">
    <property type="entry name" value="Cul2-RING_E3_ligase_SR"/>
</dbReference>
<name>A0AAN6RU92_9PEZI</name>
<dbReference type="Pfam" id="PF13606">
    <property type="entry name" value="Ank_3"/>
    <property type="match status" value="1"/>
</dbReference>
<keyword evidence="1" id="KW-0040">ANK repeat</keyword>
<reference evidence="2" key="1">
    <citation type="journal article" date="2023" name="Mol. Phylogenet. Evol.">
        <title>Genome-scale phylogeny and comparative genomics of the fungal order Sordariales.</title>
        <authorList>
            <person name="Hensen N."/>
            <person name="Bonometti L."/>
            <person name="Westerberg I."/>
            <person name="Brannstrom I.O."/>
            <person name="Guillou S."/>
            <person name="Cros-Aarteil S."/>
            <person name="Calhoun S."/>
            <person name="Haridas S."/>
            <person name="Kuo A."/>
            <person name="Mondo S."/>
            <person name="Pangilinan J."/>
            <person name="Riley R."/>
            <person name="LaButti K."/>
            <person name="Andreopoulos B."/>
            <person name="Lipzen A."/>
            <person name="Chen C."/>
            <person name="Yan M."/>
            <person name="Daum C."/>
            <person name="Ng V."/>
            <person name="Clum A."/>
            <person name="Steindorff A."/>
            <person name="Ohm R.A."/>
            <person name="Martin F."/>
            <person name="Silar P."/>
            <person name="Natvig D.O."/>
            <person name="Lalanne C."/>
            <person name="Gautier V."/>
            <person name="Ament-Velasquez S.L."/>
            <person name="Kruys A."/>
            <person name="Hutchinson M.I."/>
            <person name="Powell A.J."/>
            <person name="Barry K."/>
            <person name="Miller A.N."/>
            <person name="Grigoriev I.V."/>
            <person name="Debuchy R."/>
            <person name="Gladieux P."/>
            <person name="Hiltunen Thoren M."/>
            <person name="Johannesson H."/>
        </authorList>
    </citation>
    <scope>NUCLEOTIDE SEQUENCE</scope>
    <source>
        <strain evidence="2">CBS 103.79</strain>
    </source>
</reference>
<dbReference type="PANTHER" id="PTHR46224">
    <property type="entry name" value="ANKYRIN REPEAT FAMILY PROTEIN"/>
    <property type="match status" value="1"/>
</dbReference>
<evidence type="ECO:0000313" key="2">
    <source>
        <dbReference type="EMBL" id="KAK3903662.1"/>
    </source>
</evidence>
<dbReference type="SUPFAM" id="SSF48403">
    <property type="entry name" value="Ankyrin repeat"/>
    <property type="match status" value="1"/>
</dbReference>
<gene>
    <name evidence="2" type="ORF">C8A05DRAFT_43153</name>
</gene>
<dbReference type="SMART" id="SM00248">
    <property type="entry name" value="ANK"/>
    <property type="match status" value="4"/>
</dbReference>
<dbReference type="InterPro" id="IPR036770">
    <property type="entry name" value="Ankyrin_rpt-contain_sf"/>
</dbReference>
<dbReference type="Proteomes" id="UP001303889">
    <property type="component" value="Unassembled WGS sequence"/>
</dbReference>
<evidence type="ECO:0008006" key="4">
    <source>
        <dbReference type="Google" id="ProtNLM"/>
    </source>
</evidence>
<dbReference type="Pfam" id="PF00023">
    <property type="entry name" value="Ank"/>
    <property type="match status" value="1"/>
</dbReference>
<keyword evidence="3" id="KW-1185">Reference proteome</keyword>
<dbReference type="PROSITE" id="PS50088">
    <property type="entry name" value="ANK_REPEAT"/>
    <property type="match status" value="2"/>
</dbReference>
<dbReference type="PANTHER" id="PTHR46224:SF64">
    <property type="entry name" value="IQ MOTIF AND ANKYRIN REPEAT DOMAIN-CONTAINING PROTEIN 1"/>
    <property type="match status" value="1"/>
</dbReference>
<accession>A0AAN6RU92</accession>
<sequence length="323" mass="35805">MHQGFTSLPPELLLIVAECTDQNTLCSLLRTKKPIHFLLWPVLYKREISRRHAVGLIRSIRLGCGTAVSKFIAAGADINARIETGDCEEFTGYTYPLATAVVRNQKAIVGLLLQHGADVNAKIDGFLCYTVLADRIHPWAGVLSNTPLTVAVAMGYVDLAVALAQKLEDPNTVVSIVLLSDYTALEQAARCLRPQVVRQLLERGADPNKRRPGNVTLLHALLEDPDLPSYVGALEDGESIFAEVIMELLQHGADPFVEKACEDHGDEDWTKCELECNLTACSLGAHSPYAAVRRHFRSVSHRQACKKLACRETRYFNMEWRQS</sequence>
<proteinExistence type="predicted"/>
<protein>
    <recommendedName>
        <fullName evidence="4">Ankyrin</fullName>
    </recommendedName>
</protein>
<feature type="repeat" description="ANK" evidence="1">
    <location>
        <begin position="96"/>
        <end position="124"/>
    </location>
</feature>
<organism evidence="2 3">
    <name type="scientific">Staphylotrichum tortipilum</name>
    <dbReference type="NCBI Taxonomy" id="2831512"/>
    <lineage>
        <taxon>Eukaryota</taxon>
        <taxon>Fungi</taxon>
        <taxon>Dikarya</taxon>
        <taxon>Ascomycota</taxon>
        <taxon>Pezizomycotina</taxon>
        <taxon>Sordariomycetes</taxon>
        <taxon>Sordariomycetidae</taxon>
        <taxon>Sordariales</taxon>
        <taxon>Chaetomiaceae</taxon>
        <taxon>Staphylotrichum</taxon>
    </lineage>
</organism>
<dbReference type="EMBL" id="MU855436">
    <property type="protein sequence ID" value="KAK3903662.1"/>
    <property type="molecule type" value="Genomic_DNA"/>
</dbReference>
<evidence type="ECO:0000313" key="3">
    <source>
        <dbReference type="Proteomes" id="UP001303889"/>
    </source>
</evidence>
<feature type="repeat" description="ANK" evidence="1">
    <location>
        <begin position="180"/>
        <end position="212"/>
    </location>
</feature>
<dbReference type="AlphaFoldDB" id="A0AAN6RU92"/>
<dbReference type="Gene3D" id="1.25.40.20">
    <property type="entry name" value="Ankyrin repeat-containing domain"/>
    <property type="match status" value="1"/>
</dbReference>
<reference evidence="2" key="2">
    <citation type="submission" date="2023-05" db="EMBL/GenBank/DDBJ databases">
        <authorList>
            <consortium name="Lawrence Berkeley National Laboratory"/>
            <person name="Steindorff A."/>
            <person name="Hensen N."/>
            <person name="Bonometti L."/>
            <person name="Westerberg I."/>
            <person name="Brannstrom I.O."/>
            <person name="Guillou S."/>
            <person name="Cros-Aarteil S."/>
            <person name="Calhoun S."/>
            <person name="Haridas S."/>
            <person name="Kuo A."/>
            <person name="Mondo S."/>
            <person name="Pangilinan J."/>
            <person name="Riley R."/>
            <person name="Labutti K."/>
            <person name="Andreopoulos B."/>
            <person name="Lipzen A."/>
            <person name="Chen C."/>
            <person name="Yanf M."/>
            <person name="Daum C."/>
            <person name="Ng V."/>
            <person name="Clum A."/>
            <person name="Ohm R."/>
            <person name="Martin F."/>
            <person name="Silar P."/>
            <person name="Natvig D."/>
            <person name="Lalanne C."/>
            <person name="Gautier V."/>
            <person name="Ament-Velasquez S.L."/>
            <person name="Kruys A."/>
            <person name="Hutchinson M.I."/>
            <person name="Powell A.J."/>
            <person name="Barry K."/>
            <person name="Miller A.N."/>
            <person name="Grigoriev I.V."/>
            <person name="Debuchy R."/>
            <person name="Gladieux P."/>
            <person name="Thoren M.H."/>
            <person name="Johannesson H."/>
        </authorList>
    </citation>
    <scope>NUCLEOTIDE SEQUENCE</scope>
    <source>
        <strain evidence="2">CBS 103.79</strain>
    </source>
</reference>
<evidence type="ECO:0000256" key="1">
    <source>
        <dbReference type="PROSITE-ProRule" id="PRU00023"/>
    </source>
</evidence>
<comment type="caution">
    <text evidence="2">The sequence shown here is derived from an EMBL/GenBank/DDBJ whole genome shotgun (WGS) entry which is preliminary data.</text>
</comment>